<name>A0A2S0MGG1_9BURK</name>
<accession>A0A2S0MGG1</accession>
<dbReference type="InterPro" id="IPR002818">
    <property type="entry name" value="DJ-1/PfpI"/>
</dbReference>
<dbReference type="InterPro" id="IPR052158">
    <property type="entry name" value="INH-QAR"/>
</dbReference>
<organism evidence="2 3">
    <name type="scientific">Ottowia oryzae</name>
    <dbReference type="NCBI Taxonomy" id="2109914"/>
    <lineage>
        <taxon>Bacteria</taxon>
        <taxon>Pseudomonadati</taxon>
        <taxon>Pseudomonadota</taxon>
        <taxon>Betaproteobacteria</taxon>
        <taxon>Burkholderiales</taxon>
        <taxon>Comamonadaceae</taxon>
        <taxon>Ottowia</taxon>
    </lineage>
</organism>
<keyword evidence="3" id="KW-1185">Reference proteome</keyword>
<dbReference type="PANTHER" id="PTHR43130:SF14">
    <property type="entry name" value="DJ-1_PFPI DOMAIN-CONTAINING PROTEIN"/>
    <property type="match status" value="1"/>
</dbReference>
<dbReference type="OrthoDB" id="9803764at2"/>
<protein>
    <submittedName>
        <fullName evidence="2">Thiamine biosynthesis protein ThiJ</fullName>
    </submittedName>
</protein>
<sequence length="208" mass="22525">MTAQTLTLTLTVHILAFDGVEALDFAGPYEVFTTATRMHQRLAPAPAAPLFDVRAVAADNQPVRARAGLRLLPELDFHTAPRCDVLIVPGGVVDGALACPRTLAWLRKQSALAQITASVCTGAFLLAEAGVLTDQEVTTHWEDLADLQRRYPALRVTDRQRWVDGERLVTSAGISAGIDMSLHLVARLGGQALAERTARQMDYAWQAA</sequence>
<dbReference type="RefSeq" id="WP_106703531.1">
    <property type="nucleotide sequence ID" value="NZ_CP027666.1"/>
</dbReference>
<dbReference type="GO" id="GO:0006355">
    <property type="term" value="P:regulation of DNA-templated transcription"/>
    <property type="evidence" value="ECO:0007669"/>
    <property type="project" value="TreeGrafter"/>
</dbReference>
<dbReference type="Pfam" id="PF01965">
    <property type="entry name" value="DJ-1_PfpI"/>
    <property type="match status" value="1"/>
</dbReference>
<dbReference type="CDD" id="cd03139">
    <property type="entry name" value="GATase1_PfpI_2"/>
    <property type="match status" value="1"/>
</dbReference>
<dbReference type="AlphaFoldDB" id="A0A2S0MGG1"/>
<evidence type="ECO:0000259" key="1">
    <source>
        <dbReference type="Pfam" id="PF01965"/>
    </source>
</evidence>
<dbReference type="EMBL" id="CP027666">
    <property type="protein sequence ID" value="AVO34982.1"/>
    <property type="molecule type" value="Genomic_DNA"/>
</dbReference>
<feature type="domain" description="DJ-1/PfpI" evidence="1">
    <location>
        <begin position="12"/>
        <end position="186"/>
    </location>
</feature>
<gene>
    <name evidence="2" type="ORF">C6570_12605</name>
</gene>
<reference evidence="2 3" key="1">
    <citation type="submission" date="2018-03" db="EMBL/GenBank/DDBJ databases">
        <title>Genome sequencing of Ottowia sp.</title>
        <authorList>
            <person name="Kim S.-J."/>
            <person name="Heo J."/>
            <person name="Kwon S.-W."/>
        </authorList>
    </citation>
    <scope>NUCLEOTIDE SEQUENCE [LARGE SCALE GENOMIC DNA]</scope>
    <source>
        <strain evidence="2 3">KADR8-3</strain>
    </source>
</reference>
<dbReference type="PANTHER" id="PTHR43130">
    <property type="entry name" value="ARAC-FAMILY TRANSCRIPTIONAL REGULATOR"/>
    <property type="match status" value="1"/>
</dbReference>
<dbReference type="Gene3D" id="3.40.50.880">
    <property type="match status" value="1"/>
</dbReference>
<dbReference type="KEGG" id="otk:C6570_12605"/>
<proteinExistence type="predicted"/>
<dbReference type="Proteomes" id="UP000239709">
    <property type="component" value="Chromosome"/>
</dbReference>
<dbReference type="SUPFAM" id="SSF52317">
    <property type="entry name" value="Class I glutamine amidotransferase-like"/>
    <property type="match status" value="1"/>
</dbReference>
<evidence type="ECO:0000313" key="3">
    <source>
        <dbReference type="Proteomes" id="UP000239709"/>
    </source>
</evidence>
<evidence type="ECO:0000313" key="2">
    <source>
        <dbReference type="EMBL" id="AVO34982.1"/>
    </source>
</evidence>
<dbReference type="InterPro" id="IPR029062">
    <property type="entry name" value="Class_I_gatase-like"/>
</dbReference>